<feature type="transmembrane region" description="Helical" evidence="1">
    <location>
        <begin position="213"/>
        <end position="233"/>
    </location>
</feature>
<dbReference type="Proteomes" id="UP000663828">
    <property type="component" value="Unassembled WGS sequence"/>
</dbReference>
<keyword evidence="3" id="KW-1185">Reference proteome</keyword>
<proteinExistence type="predicted"/>
<evidence type="ECO:0000313" key="2">
    <source>
        <dbReference type="EMBL" id="CAF1320321.1"/>
    </source>
</evidence>
<comment type="caution">
    <text evidence="2">The sequence shown here is derived from an EMBL/GenBank/DDBJ whole genome shotgun (WGS) entry which is preliminary data.</text>
</comment>
<feature type="transmembrane region" description="Helical" evidence="1">
    <location>
        <begin position="152"/>
        <end position="169"/>
    </location>
</feature>
<organism evidence="2 3">
    <name type="scientific">Adineta ricciae</name>
    <name type="common">Rotifer</name>
    <dbReference type="NCBI Taxonomy" id="249248"/>
    <lineage>
        <taxon>Eukaryota</taxon>
        <taxon>Metazoa</taxon>
        <taxon>Spiralia</taxon>
        <taxon>Gnathifera</taxon>
        <taxon>Rotifera</taxon>
        <taxon>Eurotatoria</taxon>
        <taxon>Bdelloidea</taxon>
        <taxon>Adinetida</taxon>
        <taxon>Adinetidae</taxon>
        <taxon>Adineta</taxon>
    </lineage>
</organism>
<reference evidence="2" key="1">
    <citation type="submission" date="2021-02" db="EMBL/GenBank/DDBJ databases">
        <authorList>
            <person name="Nowell W R."/>
        </authorList>
    </citation>
    <scope>NUCLEOTIDE SEQUENCE</scope>
</reference>
<gene>
    <name evidence="2" type="ORF">XAT740_LOCUS29877</name>
</gene>
<protein>
    <submittedName>
        <fullName evidence="2">Uncharacterized protein</fullName>
    </submittedName>
</protein>
<feature type="transmembrane region" description="Helical" evidence="1">
    <location>
        <begin position="176"/>
        <end position="193"/>
    </location>
</feature>
<dbReference type="AlphaFoldDB" id="A0A815F8R8"/>
<evidence type="ECO:0000313" key="3">
    <source>
        <dbReference type="Proteomes" id="UP000663828"/>
    </source>
</evidence>
<keyword evidence="1" id="KW-0812">Transmembrane</keyword>
<keyword evidence="1" id="KW-0472">Membrane</keyword>
<sequence length="235" mass="27231">MQRQDWSTYLSSTWMAKLILASMPSLESEKNRLIHKSKPKQSQGSELRAFMHIFYAALSKFPEYAREFSISSIFRVEKFGREPSRAKFFRTFHGSRIPEQIQPVKIRADPALTKQKTWIAIELAILQLLGLVLVFFGSVFRWKIDSDPGKELEKMGFVVLCLFTAGYVSRVQMGSLQLWVVLGFLETVEYVVWFGKSADLLRNMRETVWRLQYYFASVGLCWGPAVLCGVLFYRI</sequence>
<keyword evidence="1" id="KW-1133">Transmembrane helix</keyword>
<feature type="transmembrane region" description="Helical" evidence="1">
    <location>
        <begin position="117"/>
        <end position="140"/>
    </location>
</feature>
<accession>A0A815F8R8</accession>
<name>A0A815F8R8_ADIRI</name>
<dbReference type="EMBL" id="CAJNOR010002628">
    <property type="protein sequence ID" value="CAF1320321.1"/>
    <property type="molecule type" value="Genomic_DNA"/>
</dbReference>
<evidence type="ECO:0000256" key="1">
    <source>
        <dbReference type="SAM" id="Phobius"/>
    </source>
</evidence>